<keyword evidence="7 11" id="KW-0418">Kinase</keyword>
<protein>
    <recommendedName>
        <fullName evidence="3">histidine kinase</fullName>
        <ecNumber evidence="3">2.7.13.3</ecNumber>
    </recommendedName>
</protein>
<sequence>MKSLRRQLSLGLTLSLVGLLTLQWAVVTFTIDHLIQSQMTERMQQEAEGLLAGVTVNARGQPLLEQRLVTASYQRPFSGRYFVLITDESHKLQSRSAWDVVLPVTPLAVGEQQVSHISGPEDQPLLLLGHGYRKQQRNITIYIAESLDELQHSLRVFHGVYGVLSLLGLLALLALQRWIVLNSLHPLQEIKDNLAHVASGELQQINARGPAEVMPLVNEFNRILKSASQKSKRSRLSIGNLAHALKTRLAHLQLLFDSEARIGITQLRQAMKACAEEIHHDVERELKRARLMGDVYSSQQTDLEIEVPKLVSTLQKIYSEKQVAFAWQHDAHTKLMLDREDMLELLGNLLDNAFKWCRGQVQLHIQAELNGNGQHCISIVVEDDGPGSNAPELDSLLQRGMRMDESKPGSGLGLAIVQDIVQHYHGSIALDHSARLGGLRIQLRLIPA</sequence>
<evidence type="ECO:0000256" key="3">
    <source>
        <dbReference type="ARBA" id="ARBA00012438"/>
    </source>
</evidence>
<proteinExistence type="predicted"/>
<keyword evidence="6" id="KW-0812">Transmembrane</keyword>
<dbReference type="InterPro" id="IPR050428">
    <property type="entry name" value="TCS_sensor_his_kinase"/>
</dbReference>
<keyword evidence="12" id="KW-1185">Reference proteome</keyword>
<keyword evidence="4" id="KW-0597">Phosphoprotein</keyword>
<evidence type="ECO:0000256" key="2">
    <source>
        <dbReference type="ARBA" id="ARBA00004370"/>
    </source>
</evidence>
<dbReference type="InterPro" id="IPR003594">
    <property type="entry name" value="HATPase_dom"/>
</dbReference>
<dbReference type="InterPro" id="IPR004358">
    <property type="entry name" value="Sig_transdc_His_kin-like_C"/>
</dbReference>
<dbReference type="PANTHER" id="PTHR45436">
    <property type="entry name" value="SENSOR HISTIDINE KINASE YKOH"/>
    <property type="match status" value="1"/>
</dbReference>
<evidence type="ECO:0000256" key="9">
    <source>
        <dbReference type="ARBA" id="ARBA00023136"/>
    </source>
</evidence>
<accession>A0ABW3F1D9</accession>
<dbReference type="PRINTS" id="PR00344">
    <property type="entry name" value="BCTRLSENSOR"/>
</dbReference>
<comment type="subcellular location">
    <subcellularLocation>
        <location evidence="2">Membrane</location>
    </subcellularLocation>
</comment>
<evidence type="ECO:0000256" key="5">
    <source>
        <dbReference type="ARBA" id="ARBA00022679"/>
    </source>
</evidence>
<dbReference type="InterPro" id="IPR036890">
    <property type="entry name" value="HATPase_C_sf"/>
</dbReference>
<dbReference type="InterPro" id="IPR005467">
    <property type="entry name" value="His_kinase_dom"/>
</dbReference>
<evidence type="ECO:0000259" key="10">
    <source>
        <dbReference type="PROSITE" id="PS50109"/>
    </source>
</evidence>
<comment type="catalytic activity">
    <reaction evidence="1">
        <text>ATP + protein L-histidine = ADP + protein N-phospho-L-histidine.</text>
        <dbReference type="EC" id="2.7.13.3"/>
    </reaction>
</comment>
<evidence type="ECO:0000256" key="6">
    <source>
        <dbReference type="ARBA" id="ARBA00022692"/>
    </source>
</evidence>
<dbReference type="SUPFAM" id="SSF55874">
    <property type="entry name" value="ATPase domain of HSP90 chaperone/DNA topoisomerase II/histidine kinase"/>
    <property type="match status" value="1"/>
</dbReference>
<dbReference type="Pfam" id="PF02518">
    <property type="entry name" value="HATPase_c"/>
    <property type="match status" value="1"/>
</dbReference>
<gene>
    <name evidence="11" type="ORF">ACFQ1Z_01655</name>
</gene>
<dbReference type="EMBL" id="JBHTKB010000001">
    <property type="protein sequence ID" value="MFD0912242.1"/>
    <property type="molecule type" value="Genomic_DNA"/>
</dbReference>
<dbReference type="PROSITE" id="PS50109">
    <property type="entry name" value="HIS_KIN"/>
    <property type="match status" value="1"/>
</dbReference>
<evidence type="ECO:0000313" key="12">
    <source>
        <dbReference type="Proteomes" id="UP001597128"/>
    </source>
</evidence>
<evidence type="ECO:0000256" key="7">
    <source>
        <dbReference type="ARBA" id="ARBA00022777"/>
    </source>
</evidence>
<dbReference type="EC" id="2.7.13.3" evidence="3"/>
<comment type="caution">
    <text evidence="11">The sequence shown here is derived from an EMBL/GenBank/DDBJ whole genome shotgun (WGS) entry which is preliminary data.</text>
</comment>
<evidence type="ECO:0000256" key="8">
    <source>
        <dbReference type="ARBA" id="ARBA00022989"/>
    </source>
</evidence>
<keyword evidence="8" id="KW-1133">Transmembrane helix</keyword>
<dbReference type="Gene3D" id="3.30.565.10">
    <property type="entry name" value="Histidine kinase-like ATPase, C-terminal domain"/>
    <property type="match status" value="1"/>
</dbReference>
<dbReference type="GO" id="GO:0004673">
    <property type="term" value="F:protein histidine kinase activity"/>
    <property type="evidence" value="ECO:0007669"/>
    <property type="project" value="UniProtKB-EC"/>
</dbReference>
<evidence type="ECO:0000313" key="11">
    <source>
        <dbReference type="EMBL" id="MFD0912242.1"/>
    </source>
</evidence>
<keyword evidence="9" id="KW-0472">Membrane</keyword>
<organism evidence="11 12">
    <name type="scientific">Methylophilus luteus</name>
    <dbReference type="NCBI Taxonomy" id="640108"/>
    <lineage>
        <taxon>Bacteria</taxon>
        <taxon>Pseudomonadati</taxon>
        <taxon>Pseudomonadota</taxon>
        <taxon>Betaproteobacteria</taxon>
        <taxon>Nitrosomonadales</taxon>
        <taxon>Methylophilaceae</taxon>
        <taxon>Methylophilus</taxon>
    </lineage>
</organism>
<name>A0ABW3F1D9_9PROT</name>
<evidence type="ECO:0000256" key="4">
    <source>
        <dbReference type="ARBA" id="ARBA00022553"/>
    </source>
</evidence>
<keyword evidence="5 11" id="KW-0808">Transferase</keyword>
<reference evidence="12" key="1">
    <citation type="journal article" date="2019" name="Int. J. Syst. Evol. Microbiol.">
        <title>The Global Catalogue of Microorganisms (GCM) 10K type strain sequencing project: providing services to taxonomists for standard genome sequencing and annotation.</title>
        <authorList>
            <consortium name="The Broad Institute Genomics Platform"/>
            <consortium name="The Broad Institute Genome Sequencing Center for Infectious Disease"/>
            <person name="Wu L."/>
            <person name="Ma J."/>
        </authorList>
    </citation>
    <scope>NUCLEOTIDE SEQUENCE [LARGE SCALE GENOMIC DNA]</scope>
    <source>
        <strain evidence="12">CCUG 58412</strain>
    </source>
</reference>
<dbReference type="Proteomes" id="UP001597128">
    <property type="component" value="Unassembled WGS sequence"/>
</dbReference>
<evidence type="ECO:0000256" key="1">
    <source>
        <dbReference type="ARBA" id="ARBA00000085"/>
    </source>
</evidence>
<dbReference type="PANTHER" id="PTHR45436:SF5">
    <property type="entry name" value="SENSOR HISTIDINE KINASE TRCS"/>
    <property type="match status" value="1"/>
</dbReference>
<dbReference type="RefSeq" id="WP_379054994.1">
    <property type="nucleotide sequence ID" value="NZ_JBHTKB010000001.1"/>
</dbReference>
<feature type="domain" description="Histidine kinase" evidence="10">
    <location>
        <begin position="240"/>
        <end position="448"/>
    </location>
</feature>
<dbReference type="Gene3D" id="1.10.287.130">
    <property type="match status" value="1"/>
</dbReference>
<dbReference type="SMART" id="SM00387">
    <property type="entry name" value="HATPase_c"/>
    <property type="match status" value="1"/>
</dbReference>